<proteinExistence type="predicted"/>
<dbReference type="KEGG" id="aup:AsAng_0031770"/>
<sequence>MKKYQVLVPKVTFERTATYLRNLKNKSQRTGFYLYKALKNKNIQTLETEDLLELLMQTKQPQIFAESAVKGDGSDWNLMELSILGDCKCFYF</sequence>
<name>A0A915YG86_9BACT</name>
<keyword evidence="3" id="KW-1185">Reference proteome</keyword>
<feature type="domain" description="Macrodomain effector MavL" evidence="1">
    <location>
        <begin position="4"/>
        <end position="89"/>
    </location>
</feature>
<dbReference type="Proteomes" id="UP001060919">
    <property type="component" value="Chromosome"/>
</dbReference>
<evidence type="ECO:0000313" key="2">
    <source>
        <dbReference type="EMBL" id="BDS12454.1"/>
    </source>
</evidence>
<dbReference type="RefSeq" id="WP_264793523.1">
    <property type="nucleotide sequence ID" value="NZ_AP026867.1"/>
</dbReference>
<accession>A0A915YG86</accession>
<gene>
    <name evidence="2" type="ORF">AsAng_0031770</name>
</gene>
<evidence type="ECO:0000313" key="3">
    <source>
        <dbReference type="Proteomes" id="UP001060919"/>
    </source>
</evidence>
<dbReference type="InterPro" id="IPR057098">
    <property type="entry name" value="MavL"/>
</dbReference>
<reference evidence="2" key="1">
    <citation type="submission" date="2022-09" db="EMBL/GenBank/DDBJ databases">
        <title>Aureispira anguillicida sp. nov., isolated from Leptocephalus of Japanese eel Anguilla japonica.</title>
        <authorList>
            <person name="Yuasa K."/>
            <person name="Mekata T."/>
            <person name="Ikunari K."/>
        </authorList>
    </citation>
    <scope>NUCLEOTIDE SEQUENCE</scope>
    <source>
        <strain evidence="2">EL160426</strain>
    </source>
</reference>
<organism evidence="2 3">
    <name type="scientific">Aureispira anguillae</name>
    <dbReference type="NCBI Taxonomy" id="2864201"/>
    <lineage>
        <taxon>Bacteria</taxon>
        <taxon>Pseudomonadati</taxon>
        <taxon>Bacteroidota</taxon>
        <taxon>Saprospiria</taxon>
        <taxon>Saprospirales</taxon>
        <taxon>Saprospiraceae</taxon>
        <taxon>Aureispira</taxon>
    </lineage>
</organism>
<dbReference type="EMBL" id="AP026867">
    <property type="protein sequence ID" value="BDS12454.1"/>
    <property type="molecule type" value="Genomic_DNA"/>
</dbReference>
<evidence type="ECO:0000259" key="1">
    <source>
        <dbReference type="Pfam" id="PF24754"/>
    </source>
</evidence>
<dbReference type="AlphaFoldDB" id="A0A915YG86"/>
<dbReference type="Pfam" id="PF24754">
    <property type="entry name" value="MavL"/>
    <property type="match status" value="1"/>
</dbReference>
<protein>
    <recommendedName>
        <fullName evidence="1">Macrodomain effector MavL domain-containing protein</fullName>
    </recommendedName>
</protein>